<protein>
    <submittedName>
        <fullName evidence="1">Uncharacterized protein</fullName>
    </submittedName>
</protein>
<organism evidence="1 4">
    <name type="scientific">Loxostege sticticalis</name>
    <name type="common">Beet webworm moth</name>
    <dbReference type="NCBI Taxonomy" id="481309"/>
    <lineage>
        <taxon>Eukaryota</taxon>
        <taxon>Metazoa</taxon>
        <taxon>Ecdysozoa</taxon>
        <taxon>Arthropoda</taxon>
        <taxon>Hexapoda</taxon>
        <taxon>Insecta</taxon>
        <taxon>Pterygota</taxon>
        <taxon>Neoptera</taxon>
        <taxon>Endopterygota</taxon>
        <taxon>Lepidoptera</taxon>
        <taxon>Glossata</taxon>
        <taxon>Ditrysia</taxon>
        <taxon>Pyraloidea</taxon>
        <taxon>Crambidae</taxon>
        <taxon>Pyraustinae</taxon>
        <taxon>Loxostege</taxon>
    </lineage>
</organism>
<dbReference type="InterPro" id="IPR043504">
    <property type="entry name" value="Peptidase_S1_PA_chymotrypsin"/>
</dbReference>
<comment type="caution">
    <text evidence="1">The sequence shown here is derived from an EMBL/GenBank/DDBJ whole genome shotgun (WGS) entry which is preliminary data.</text>
</comment>
<dbReference type="EMBL" id="JBEDNZ010000024">
    <property type="protein sequence ID" value="KAL0811232.1"/>
    <property type="molecule type" value="Genomic_DNA"/>
</dbReference>
<evidence type="ECO:0000313" key="3">
    <source>
        <dbReference type="Proteomes" id="UP001549920"/>
    </source>
</evidence>
<evidence type="ECO:0000313" key="4">
    <source>
        <dbReference type="Proteomes" id="UP001549921"/>
    </source>
</evidence>
<dbReference type="EMBL" id="JBEUOH010000024">
    <property type="protein sequence ID" value="KAL0860815.1"/>
    <property type="molecule type" value="Genomic_DNA"/>
</dbReference>
<sequence length="333" mass="39796">MTHPLYSFVLRECYVIRVFLLLLVFDQTTCFWEVGTTTHSYARTDDTPRQSFFSKFTQQTPPFSDFLPLGVATLMNRRTLITSANYLEPYMTRQKDVRIWCLGRTGEHTTPYRYRVWRIRRLLPKSINPEHWHGPRGVHVPRHDITVIHSFDQIYVYHKKSVRYHYPYKAMLTKKHDELEDELWFAGSGFEYMEHIAENYKIFFANQTKDEIVDCSRYLPKWWGKFICIQNTHGYPGVPNGGGLFSKGPKEDYLVGVGCFEIRYNNERIMAFTDLRYYVDWLHVYANISRGEYYEYAYPQWSVDIGWIYDGHGNTPYIPRWQIYRDIFPLGKK</sequence>
<evidence type="ECO:0000313" key="2">
    <source>
        <dbReference type="EMBL" id="KAL0860815.1"/>
    </source>
</evidence>
<dbReference type="AlphaFoldDB" id="A0ABD0SBK6"/>
<evidence type="ECO:0000313" key="1">
    <source>
        <dbReference type="EMBL" id="KAL0811232.1"/>
    </source>
</evidence>
<dbReference type="Proteomes" id="UP001549920">
    <property type="component" value="Unassembled WGS sequence"/>
</dbReference>
<keyword evidence="3" id="KW-1185">Reference proteome</keyword>
<dbReference type="InterPro" id="IPR009003">
    <property type="entry name" value="Peptidase_S1_PA"/>
</dbReference>
<gene>
    <name evidence="2" type="ORF">ABMA27_009359</name>
    <name evidence="1" type="ORF">ABMA28_009661</name>
</gene>
<dbReference type="Gene3D" id="2.40.10.10">
    <property type="entry name" value="Trypsin-like serine proteases"/>
    <property type="match status" value="1"/>
</dbReference>
<dbReference type="Proteomes" id="UP001549921">
    <property type="component" value="Unassembled WGS sequence"/>
</dbReference>
<accession>A0ABD0SBK6</accession>
<dbReference type="SUPFAM" id="SSF50494">
    <property type="entry name" value="Trypsin-like serine proteases"/>
    <property type="match status" value="1"/>
</dbReference>
<reference evidence="3 4" key="1">
    <citation type="submission" date="2024-06" db="EMBL/GenBank/DDBJ databases">
        <title>A chromosome-level genome assembly of beet webworm, Loxostege sticticalis.</title>
        <authorList>
            <person name="Zhang Y."/>
        </authorList>
    </citation>
    <scope>NUCLEOTIDE SEQUENCE [LARGE SCALE GENOMIC DNA]</scope>
    <source>
        <strain evidence="2">AQ026</strain>
        <strain evidence="1">AQ028</strain>
        <tissue evidence="1">Male pupae</tissue>
        <tissue evidence="2">Whole body</tissue>
    </source>
</reference>
<proteinExistence type="predicted"/>
<name>A0ABD0SBK6_LOXSC</name>